<comment type="caution">
    <text evidence="2">The sequence shown here is derived from an EMBL/GenBank/DDBJ whole genome shotgun (WGS) entry which is preliminary data.</text>
</comment>
<keyword evidence="3" id="KW-1185">Reference proteome</keyword>
<protein>
    <recommendedName>
        <fullName evidence="4">Aminotransferase-like plant mobile domain-containing protein</fullName>
    </recommendedName>
</protein>
<name>A0A7J8SXT2_GOSDV</name>
<proteinExistence type="predicted"/>
<evidence type="ECO:0000313" key="2">
    <source>
        <dbReference type="EMBL" id="MBA0630914.1"/>
    </source>
</evidence>
<dbReference type="EMBL" id="JABFAC010000012">
    <property type="protein sequence ID" value="MBA0630914.1"/>
    <property type="molecule type" value="Genomic_DNA"/>
</dbReference>
<evidence type="ECO:0000256" key="1">
    <source>
        <dbReference type="SAM" id="Coils"/>
    </source>
</evidence>
<sequence length="318" mass="37154">MDDNAAVRTWYEMTQREKCDSLAEGYVSELWDYTRISTFLKKLMNITGMSKQWVTARIKQKRDTLGHVDEAVTDLFDRLDKRVTPVSMILAETFRSLNACQKTEEGRFIGCAQLLLAWQYKSRLFVPVTQGLAGCEFSYKGDGYKKKVREMSNAWNQTRRMKRLAVGSMTTTEYYEWWVKRINDNVLGPNLENSQSIEEHLRVVPSELEIIKIEEMKNRIEELEIALRNCEVRIEYLEANKGRQNEQLHYFKNQVRNRDHVMGEAVVQIREVADHLQTLAVQANTLSVKYELESDRGQKLASLLKRIKDLSIRAKPYL</sequence>
<accession>A0A7J8SXT2</accession>
<dbReference type="PANTHER" id="PTHR48200">
    <property type="entry name" value="PROTEIN, PUTATIVE-RELATED"/>
    <property type="match status" value="1"/>
</dbReference>
<keyword evidence="1" id="KW-0175">Coiled coil</keyword>
<dbReference type="AlphaFoldDB" id="A0A7J8SXT2"/>
<feature type="coiled-coil region" evidence="1">
    <location>
        <begin position="206"/>
        <end position="240"/>
    </location>
</feature>
<evidence type="ECO:0000313" key="3">
    <source>
        <dbReference type="Proteomes" id="UP000593561"/>
    </source>
</evidence>
<organism evidence="2 3">
    <name type="scientific">Gossypium davidsonii</name>
    <name type="common">Davidson's cotton</name>
    <name type="synonym">Gossypium klotzschianum subsp. davidsonii</name>
    <dbReference type="NCBI Taxonomy" id="34287"/>
    <lineage>
        <taxon>Eukaryota</taxon>
        <taxon>Viridiplantae</taxon>
        <taxon>Streptophyta</taxon>
        <taxon>Embryophyta</taxon>
        <taxon>Tracheophyta</taxon>
        <taxon>Spermatophyta</taxon>
        <taxon>Magnoliopsida</taxon>
        <taxon>eudicotyledons</taxon>
        <taxon>Gunneridae</taxon>
        <taxon>Pentapetalae</taxon>
        <taxon>rosids</taxon>
        <taxon>malvids</taxon>
        <taxon>Malvales</taxon>
        <taxon>Malvaceae</taxon>
        <taxon>Malvoideae</taxon>
        <taxon>Gossypium</taxon>
    </lineage>
</organism>
<evidence type="ECO:0008006" key="4">
    <source>
        <dbReference type="Google" id="ProtNLM"/>
    </source>
</evidence>
<gene>
    <name evidence="2" type="ORF">Godav_002963</name>
</gene>
<reference evidence="2 3" key="1">
    <citation type="journal article" date="2019" name="Genome Biol. Evol.">
        <title>Insights into the evolution of the New World diploid cottons (Gossypium, subgenus Houzingenia) based on genome sequencing.</title>
        <authorList>
            <person name="Grover C.E."/>
            <person name="Arick M.A. 2nd"/>
            <person name="Thrash A."/>
            <person name="Conover J.L."/>
            <person name="Sanders W.S."/>
            <person name="Peterson D.G."/>
            <person name="Frelichowski J.E."/>
            <person name="Scheffler J.A."/>
            <person name="Scheffler B.E."/>
            <person name="Wendel J.F."/>
        </authorList>
    </citation>
    <scope>NUCLEOTIDE SEQUENCE [LARGE SCALE GENOMIC DNA]</scope>
    <source>
        <strain evidence="2">27</strain>
        <tissue evidence="2">Leaf</tissue>
    </source>
</reference>
<dbReference type="Proteomes" id="UP000593561">
    <property type="component" value="Unassembled WGS sequence"/>
</dbReference>
<dbReference type="PANTHER" id="PTHR48200:SF1">
    <property type="entry name" value="AMINOTRANSFERASE-LIKE PLANT MOBILE DOMAIN-CONTAINING PROTEIN"/>
    <property type="match status" value="1"/>
</dbReference>